<dbReference type="Gene3D" id="2.60.40.10">
    <property type="entry name" value="Immunoglobulins"/>
    <property type="match status" value="4"/>
</dbReference>
<dbReference type="InterPro" id="IPR026444">
    <property type="entry name" value="Secre_tail"/>
</dbReference>
<dbReference type="InterPro" id="IPR022409">
    <property type="entry name" value="PKD/Chitinase_dom"/>
</dbReference>
<name>A0ABT8RGT9_9BACT</name>
<sequence>MIVPHFFYKFRFLWKATVGVVFLLNAIIHSAFADTIVIPATGGNNLCVGSGYVLLGDITVKEQVHDDFNEQTFKNFKLVVPSANFEFLPGTGSVQLISGSGSILSLLNPIVVTSSSITINFDLVGVKNVFDGFIISGIQVRAVGTAASGQILVQNPAQTNDTDLRKNRAGDAVNHGWLISVSPTSSVTTITSSDPDNKICTGELVTFTASPIPGVSYYEFFINGVSASLSTSNTFSTYNLISGQTVTAKGITSSGCTSALSNAITTTVVPLPIANISSSDLDNAICSGESVIFTATPDVSISNYEFFINGISKQSGPSNTFSTSSLTNGQTVTVKTTSLNNCVATSTGIITQVYSKPSVTLTSNDADNTICAGQSVTFTAESVTATSFEFFVNTVSKQHSTLPTYTSTSLADGDIVSVVARNNLGCSATQTLSPFTVYPVPSVTVSSSDIDNSICTGQSVTFTALATGATTFEFFVNGISVQNLASSTYTTSLLTNGATVFVKAGNASSCSTSSNVITTAVQKLPAVTLSSSDTDNTICAGEPVTFTAASDIGINYEFILAGVSVQNGNLNTYATTSLTDGQTIFVKVTSAEGCTVSSTAIKTTVFSVPTITLTSSDTDNQICLGESVSFTATEITSATYEFIRNGSVVLAGPQRVYTTNLLTDGDEITVRVTSANNCTGVSNTIRTRVNSIPSLTLSSSDADNTICEGESVTFTAISDIATRYEFLINGTVVQNSASNSYSTSTLIHGQSIAVRVATPSGCTDLSSAITFTVNPLPVKPTVSVTAGTAVFCQQGTNHVTLQSSESSGNQWLKDGILLPGETNQTITLIEVAHSGKYAVQVTNSNYCKSLLSNPLTVTVHSLPVANLPVSVNAGVCEGTSANVSVSGSQTGINYELYHNTTLISGPVGGTGNTITLSTGVLSPGAYTLIVKATNPVTGCSIELANTASVTINTAPSVSLSSSNGGNSICPGESVTFTANSATAVNYEFFVDGLSKQNGPSHQFTTSILTNNQTVNVEVTSAENCKKQSNSLLIDVNPLLVTVSSSDPNNNICAGEPVTFTASASIATVSNYEFFVNGLSQQNGPANTFTTSLLTNGQTVTVKATTTTGCSATSSGVTTFVNILTATLSSTDSDNKICQGESITFTANAPTATTYEFFVNGLSVQNSATNLYTTSLLTNGQTVTVKATTATGCSATSSGITTTVNPLPAVSLSSSDADNTICQGEQVTFTANSATAVNYEFFVDGISKQNGTSHQFITNSLTSGQVISVTVKDNNGCSSTSNLIPFTVSPIPVIILTSLDADNTICPGEAVTFTASASVATVSSYEFFVNGLSQQNGPANTFTTSLLTNGQTVTVKATTTTGCSATSSGVTTFVNILTATLSSTDSDNKICQGESITFTANAPTATTYEFFVNGLSVQNSATNLYTTSLLTNGQTVTVKATTATGCSATSSGITTTVNPLPAVSLSSSDADNTICQGEQVTFTANSATAVNYEFFVDGISKQNGTSHQFITNSLTSGQSIAVLVTTAQGCSTMSSAISTVVKNLPLIVLSSSDLDNTICPGETVTFSAYSPTGTNYIFFVDGVSVQNSPSNVYTTSTLSDGQTLKVLVTSADGCSSTSTGITTTVIDFTLTLTSSDADNTICPGEAVTFTAVSSAATSFEFFVNGLSVQSGTSNTFTTSSLTDGQLVYVKANTSACSLNSQTIKTTIESLTVSLASSDSDNKICLNQAVVFTATAPSTATYFEFFLDGVTVQAGTAKTYTTSALTNGENIWVVARTISGCTATSNSINTAIDEIAISLTSSASDNKICQGEMVTFTANSATAVNYEFFVNGVSVQNSATNLYTTSSLTNGQVLTVKATTAYGCTIVSSGITTAVNAVPVLTLTSSDADNIICQGETVTFTASSTVAASFDFLINGSVVQSGAANTFTTTGLTNGQTVTVRATTTNSCAALSSGITITVNPMPVVSLVSSDADNAICQGETVTFTANSASASNYKFYVNGTLVQEGAFPTYLTSGLTNGQTVTVRATTASGCSTLSSGITTTVNPLPTVVLTSSDVDNIICQGETVTFKANSATATTYEFFVDGLSVQNSATNLYISSSLTNGQTVTVRVSTANDCSVLSTGITTTVNAVPVLTLTSSDADNIICQGETVTFTASSTVAASFDFLINGSVVQSGAANTFTTTGLTNGQTVMVRATTTNSCAALSSGITITVNSMPVVTLVSSDADNAICQGETVTFTASSTVAASFDFLINGSVVQSGTANTFTTTGLTNGQTVTVRATTASGCSTLSSGITTTVNAVPVLTLTSSDADNIICQGETVTFTASSSIPVSNYKFYVNGTLVQDGAFPTYLTSGLTNGQTVTVRATTASGCSTLSSGITTTVNPLPTVVLTSSDVDNIICQGETVTFKANSATATTYEFFVDGLSVQNSATNLYISSALTNGQTVTVRVSTANACSILSAGITTAVNDLPSVTLTSSDADNIICQGETVTFKANSATATTYEFFVDGVSVQNSATNLYISSALTNGQTVKVRATTASGCFILSSGITTTVNPLPVITLTSSDADNIICQEETVTFTANSASASNYKFYINGTLVQEGAFPTYLTSGLTNGQTVTVRATTASGCSTLSSGITTTVNPLPTVVLTSSDADNIICQGETVTFTANSSTAVRYEFFVDGAPVQNSPSNKYTTSSLVNGQSIRVLVTTAASCQATSNPINFQVNPVVTVNAGADMVVCEGEPIVLTGTSSLEGNPVTVTWSGGLGIFNDIHLPSATYTPAPSEIGKTVVLTLTTVDPDGAGPCSEVADQVRVQINALPTVIFTGLGTAYCIDAASSELTGFPAGGVFSGKGIDNSIAGKNFFIPSLAGVGTHIIRYTYTDANACTNYFERSVVVHPLPSVSFTGFNSTGPGGTAQYPQDAPSIVLTGSPAGGFFTGKGLSANVFNAGAAGPGTHVIRYTYNDENGCVNFQDQTVTVLPLPEVGIGTMPDQFCSKDPDYLMTGTPAGGTFSGPGVIGGTTVFRPSNAFIGANTIRYTYKDPVSGGTNFIEKTIILYKVPDVTFSGLNASYCVDGAHAELNGFPADNDGPGGVLGVFKGPGVYPGAVEGSYLFNPRAAGTGTHRITYVFTNENGCTDSTSKQVIVYDLPLVTFSGLESLYCVEAPSAKLVGFPSGGNFSGTGISGNSFIPSLAGPGIHTITYTYTNSNGCTSTQQQQVTIYPMPVANFRFEKVCDNDEVSFSDLTPTTGSGAITAWEWNFGDPVSGSLNTSNEQNPFHLFTGPGTYSVTLKVVSAYGCENTKTMAVTIGSIPKPDFSWSGICLGESVQFTHQSTVSFSTITEWDWNFGDGTSNKVFSSTEQVAHPYASPGRYIVTLTVKTNLGCTNSIAKEIYVLPSVNTYPYFENFETTNGGWIQDGIQSSWEHGKPAGSTIAYAASGTNAWITGLATSYNINEKSYVYSPCFDFSKLTKPMISLNIWNHTQQGFDGAVLQSSVDGGLTWFNVGTIGEGINWYNQSAIIGNPGNQVIGQNGWSGMDDQWQSAKFALDNLKGYTSVRFRIAFGSNNDNPPNQILDGFAFDDVYIGERDRTVLLEHFTNSSSTEALEENAFINRLSVDTDEVVSIQYHTNFPGADPLNEVNPADPSARALFYGIPQSPRTAIDGYTVNQKFSGWGLPILSRRKLTETAFKIDVAFPVTADQYLTIKTDLTALLNVSDTLTVHVAVVEKQLTNLYDGAPVFHNVLRKMLPNAAGTKFTRTWQPGDTHSMEVSWQPVNIKDASQLAVVVFIQNDRTKEIYQAIFKQPSVIPTIITGMEPAMAETNTFTLYPNPATQKTSISFNQPVTQEYTWTIYDVVGRKIAQGVLAKGQKEVLIDVASYAEGSYVVHLSSRNKSSWYKKLLILHNK</sequence>
<keyword evidence="3" id="KW-1185">Reference proteome</keyword>
<dbReference type="SMART" id="SM00089">
    <property type="entry name" value="PKD"/>
    <property type="match status" value="7"/>
</dbReference>
<evidence type="ECO:0000313" key="2">
    <source>
        <dbReference type="EMBL" id="MDO1450373.1"/>
    </source>
</evidence>
<dbReference type="Proteomes" id="UP001168528">
    <property type="component" value="Unassembled WGS sequence"/>
</dbReference>
<dbReference type="InterPro" id="IPR035986">
    <property type="entry name" value="PKD_dom_sf"/>
</dbReference>
<dbReference type="EMBL" id="JAUKPO010000029">
    <property type="protein sequence ID" value="MDO1450373.1"/>
    <property type="molecule type" value="Genomic_DNA"/>
</dbReference>
<dbReference type="Pfam" id="PF18911">
    <property type="entry name" value="PKD_4"/>
    <property type="match status" value="2"/>
</dbReference>
<dbReference type="PROSITE" id="PS50093">
    <property type="entry name" value="PKD"/>
    <property type="match status" value="2"/>
</dbReference>
<evidence type="ECO:0000313" key="3">
    <source>
        <dbReference type="Proteomes" id="UP001168528"/>
    </source>
</evidence>
<feature type="domain" description="PKD" evidence="1">
    <location>
        <begin position="3313"/>
        <end position="3383"/>
    </location>
</feature>
<dbReference type="CDD" id="cd00146">
    <property type="entry name" value="PKD"/>
    <property type="match status" value="2"/>
</dbReference>
<dbReference type="InterPro" id="IPR000601">
    <property type="entry name" value="PKD_dom"/>
</dbReference>
<dbReference type="RefSeq" id="WP_302041174.1">
    <property type="nucleotide sequence ID" value="NZ_JAUKPO010000029.1"/>
</dbReference>
<gene>
    <name evidence="2" type="ORF">Q0590_29125</name>
</gene>
<dbReference type="Pfam" id="PF18962">
    <property type="entry name" value="Por_Secre_tail"/>
    <property type="match status" value="1"/>
</dbReference>
<reference evidence="2" key="1">
    <citation type="submission" date="2023-07" db="EMBL/GenBank/DDBJ databases">
        <title>The genome sequence of Rhodocytophaga aerolata KACC 12507.</title>
        <authorList>
            <person name="Zhang X."/>
        </authorList>
    </citation>
    <scope>NUCLEOTIDE SEQUENCE</scope>
    <source>
        <strain evidence="2">KACC 12507</strain>
    </source>
</reference>
<protein>
    <submittedName>
        <fullName evidence="2">PKD domain-containing protein</fullName>
    </submittedName>
</protein>
<feature type="domain" description="PKD" evidence="1">
    <location>
        <begin position="3237"/>
        <end position="3297"/>
    </location>
</feature>
<dbReference type="NCBIfam" id="TIGR04183">
    <property type="entry name" value="Por_Secre_tail"/>
    <property type="match status" value="1"/>
</dbReference>
<organism evidence="2 3">
    <name type="scientific">Rhodocytophaga aerolata</name>
    <dbReference type="NCBI Taxonomy" id="455078"/>
    <lineage>
        <taxon>Bacteria</taxon>
        <taxon>Pseudomonadati</taxon>
        <taxon>Bacteroidota</taxon>
        <taxon>Cytophagia</taxon>
        <taxon>Cytophagales</taxon>
        <taxon>Rhodocytophagaceae</taxon>
        <taxon>Rhodocytophaga</taxon>
    </lineage>
</organism>
<comment type="caution">
    <text evidence="2">The sequence shown here is derived from an EMBL/GenBank/DDBJ whole genome shotgun (WGS) entry which is preliminary data.</text>
</comment>
<dbReference type="Pfam" id="PF19081">
    <property type="entry name" value="Ig_7"/>
    <property type="match status" value="1"/>
</dbReference>
<evidence type="ECO:0000259" key="1">
    <source>
        <dbReference type="PROSITE" id="PS50093"/>
    </source>
</evidence>
<dbReference type="InterPro" id="IPR013783">
    <property type="entry name" value="Ig-like_fold"/>
</dbReference>
<dbReference type="InterPro" id="IPR044023">
    <property type="entry name" value="Ig_7"/>
</dbReference>
<accession>A0ABT8RGT9</accession>
<dbReference type="SUPFAM" id="SSF49299">
    <property type="entry name" value="PKD domain"/>
    <property type="match status" value="2"/>
</dbReference>
<proteinExistence type="predicted"/>